<keyword evidence="1" id="KW-1185">Reference proteome</keyword>
<protein>
    <submittedName>
        <fullName evidence="2">Ovule protein</fullName>
    </submittedName>
</protein>
<evidence type="ECO:0000313" key="1">
    <source>
        <dbReference type="Proteomes" id="UP000095283"/>
    </source>
</evidence>
<name>A0A1I7WYZ9_HETBA</name>
<reference evidence="2" key="1">
    <citation type="submission" date="2016-11" db="UniProtKB">
        <authorList>
            <consortium name="WormBaseParasite"/>
        </authorList>
    </citation>
    <scope>IDENTIFICATION</scope>
</reference>
<proteinExistence type="predicted"/>
<accession>A0A1I7WYZ9</accession>
<dbReference type="Proteomes" id="UP000095283">
    <property type="component" value="Unplaced"/>
</dbReference>
<dbReference type="AlphaFoldDB" id="A0A1I7WYZ9"/>
<sequence>MRNQCKQQQYRAVESKICSYLSVLVSYVPDYRFPSHCIVKTSYFTLNRQSFSLIGKIPLCSNNVCTDNHFYYHNAIYQINIKDQKLT</sequence>
<dbReference type="WBParaSite" id="Hba_10410">
    <property type="protein sequence ID" value="Hba_10410"/>
    <property type="gene ID" value="Hba_10410"/>
</dbReference>
<organism evidence="1 2">
    <name type="scientific">Heterorhabditis bacteriophora</name>
    <name type="common">Entomopathogenic nematode worm</name>
    <dbReference type="NCBI Taxonomy" id="37862"/>
    <lineage>
        <taxon>Eukaryota</taxon>
        <taxon>Metazoa</taxon>
        <taxon>Ecdysozoa</taxon>
        <taxon>Nematoda</taxon>
        <taxon>Chromadorea</taxon>
        <taxon>Rhabditida</taxon>
        <taxon>Rhabditina</taxon>
        <taxon>Rhabditomorpha</taxon>
        <taxon>Strongyloidea</taxon>
        <taxon>Heterorhabditidae</taxon>
        <taxon>Heterorhabditis</taxon>
    </lineage>
</organism>
<evidence type="ECO:0000313" key="2">
    <source>
        <dbReference type="WBParaSite" id="Hba_10410"/>
    </source>
</evidence>